<feature type="non-terminal residue" evidence="1">
    <location>
        <position position="63"/>
    </location>
</feature>
<organism evidence="1 2">
    <name type="scientific">Effrenium voratum</name>
    <dbReference type="NCBI Taxonomy" id="2562239"/>
    <lineage>
        <taxon>Eukaryota</taxon>
        <taxon>Sar</taxon>
        <taxon>Alveolata</taxon>
        <taxon>Dinophyceae</taxon>
        <taxon>Suessiales</taxon>
        <taxon>Symbiodiniaceae</taxon>
        <taxon>Effrenium</taxon>
    </lineage>
</organism>
<dbReference type="EMBL" id="CAUJNA010001723">
    <property type="protein sequence ID" value="CAJ1388608.1"/>
    <property type="molecule type" value="Genomic_DNA"/>
</dbReference>
<accession>A0AA36IJ71</accession>
<proteinExistence type="predicted"/>
<dbReference type="AlphaFoldDB" id="A0AA36IJ71"/>
<evidence type="ECO:0000313" key="1">
    <source>
        <dbReference type="EMBL" id="CAJ1388608.1"/>
    </source>
</evidence>
<protein>
    <submittedName>
        <fullName evidence="1">Uncharacterized protein</fullName>
    </submittedName>
</protein>
<gene>
    <name evidence="1" type="ORF">EVOR1521_LOCUS14433</name>
</gene>
<feature type="non-terminal residue" evidence="1">
    <location>
        <position position="1"/>
    </location>
</feature>
<evidence type="ECO:0000313" key="2">
    <source>
        <dbReference type="Proteomes" id="UP001178507"/>
    </source>
</evidence>
<name>A0AA36IJ71_9DINO</name>
<comment type="caution">
    <text evidence="1">The sequence shown here is derived from an EMBL/GenBank/DDBJ whole genome shotgun (WGS) entry which is preliminary data.</text>
</comment>
<reference evidence="1" key="1">
    <citation type="submission" date="2023-08" db="EMBL/GenBank/DDBJ databases">
        <authorList>
            <person name="Chen Y."/>
            <person name="Shah S."/>
            <person name="Dougan E. K."/>
            <person name="Thang M."/>
            <person name="Chan C."/>
        </authorList>
    </citation>
    <scope>NUCLEOTIDE SEQUENCE</scope>
</reference>
<sequence length="63" mass="6706">RPDGLMITGPNMAARRKLALLADELVPAGGSDGWPPPHPADDTVELLTELVSCLEWTLAAAQR</sequence>
<keyword evidence="2" id="KW-1185">Reference proteome</keyword>
<dbReference type="Proteomes" id="UP001178507">
    <property type="component" value="Unassembled WGS sequence"/>
</dbReference>